<sequence length="1121" mass="126403">MKIINILIILLIIYSVEGNITKNGITLQSFELSQNSINWTSLNPSITFTLSISVTSSYFFEEFSGSIDGWAFNPYLIIPFQRDNIISSNENTNEIQFSVCVPVTTLNGCNIRPGQSSAECLYGFTFNQKPNPTNFYYQEIQGAFGSENTQLVIYQSLMAPELLEFNVQVHPDGPLVSMSFDILNYGRGLFEIQMTFSNVSEGYTYQNTLSLYSFQTADGLYYLEFLLSPQYSGTEYQIDLILISDFEGNVLSLNNSQIESQYGYNGFTIASNEFPLNTTVTGRLYNFTSNVPKVVQGSLLTDYTLLIVDLQLDDYRLLLNGFNAYTFCTTFYQNSTWVQIYCTLPPFKNYDPYSQLIFSAENALIGREDSIPFIYLNSNEKVRPKVNETKYSVASINQLQPFYIESNFTFECTSAAFNEIQLGNANSGIYLNSLISGNLTSGLISSWWLFNSEQGESLTDYLLAITDSKLQFLQINLKGPQTTPIKYQPNGSYASIQFSETIFDLTNYSSSSLPFIITTTTQDQDELVSSYFSFMALDQILSSAVTNHNDSSGSLLMSNGTTSIYHTFVNVNQLNLYGGTTTFQGDFLIEFNAQFLSNTVISQLLTSKCFTIKTPTFQPTIVTMFEVNAINPISTLENQFLNIMIQTKGQPVLGASIQIYSQFLKSYLSQSGPFTIECQLSSPFSYSSLVSEYQCQLPIYTWPTQRLFFNLELLIQGVPTTIYNLQLQQYGFTSFFDIIGPNDNGLVPTVSTFQTNFNSNTNGLTVNYQIVNPSNFAINQVDFYLFNRLVPINQQNSSFLNQILIYSDNQSILNQSISGTFTVNLCQLDAFQYQYQDIGIFISIPSVVSSIVGATNYQFPYEILVKMDPNEQKFPINLKLCDYSGPRLVDMGVLNPSSIYDTTDGPVNVTLYFDITDDLSGFYNLEGQIQSFDTTTNSYTEFYNDNFQLGNEALYNGNLNNGRYLFNWTIGQYSNGLYQFLPYQLNDIAGNIRQYTYQNILLQFSDNPYFITAYSAYPDPNLPQLNDISVTESSEISVSISGVASKVTVHFDCGQTEIIPLIPLNNTNYISSNLVSFTGSTQVYYFSICIKSTSMVDLCYSWLDLQHMGLPNSIILYNSYL</sequence>
<gene>
    <name evidence="2" type="ORF">DLAC_06270</name>
</gene>
<feature type="chain" id="PRO_5007593189" description="EGF-like domain-containing protein" evidence="1">
    <location>
        <begin position="19"/>
        <end position="1121"/>
    </location>
</feature>
<evidence type="ECO:0008006" key="4">
    <source>
        <dbReference type="Google" id="ProtNLM"/>
    </source>
</evidence>
<protein>
    <recommendedName>
        <fullName evidence="4">EGF-like domain-containing protein</fullName>
    </recommendedName>
</protein>
<name>A0A151ZEF0_TIELA</name>
<evidence type="ECO:0000256" key="1">
    <source>
        <dbReference type="SAM" id="SignalP"/>
    </source>
</evidence>
<proteinExistence type="predicted"/>
<organism evidence="2 3">
    <name type="scientific">Tieghemostelium lacteum</name>
    <name type="common">Slime mold</name>
    <name type="synonym">Dictyostelium lacteum</name>
    <dbReference type="NCBI Taxonomy" id="361077"/>
    <lineage>
        <taxon>Eukaryota</taxon>
        <taxon>Amoebozoa</taxon>
        <taxon>Evosea</taxon>
        <taxon>Eumycetozoa</taxon>
        <taxon>Dictyostelia</taxon>
        <taxon>Dictyosteliales</taxon>
        <taxon>Raperosteliaceae</taxon>
        <taxon>Tieghemostelium</taxon>
    </lineage>
</organism>
<dbReference type="InParanoid" id="A0A151ZEF0"/>
<keyword evidence="3" id="KW-1185">Reference proteome</keyword>
<feature type="signal peptide" evidence="1">
    <location>
        <begin position="1"/>
        <end position="18"/>
    </location>
</feature>
<evidence type="ECO:0000313" key="3">
    <source>
        <dbReference type="Proteomes" id="UP000076078"/>
    </source>
</evidence>
<reference evidence="2 3" key="1">
    <citation type="submission" date="2015-12" db="EMBL/GenBank/DDBJ databases">
        <title>Dictyostelia acquired genes for synthesis and detection of signals that induce cell-type specialization by lateral gene transfer from prokaryotes.</title>
        <authorList>
            <person name="Gloeckner G."/>
            <person name="Schaap P."/>
        </authorList>
    </citation>
    <scope>NUCLEOTIDE SEQUENCE [LARGE SCALE GENOMIC DNA]</scope>
    <source>
        <strain evidence="2 3">TK</strain>
    </source>
</reference>
<dbReference type="AlphaFoldDB" id="A0A151ZEF0"/>
<dbReference type="EMBL" id="LODT01000029">
    <property type="protein sequence ID" value="KYQ92307.1"/>
    <property type="molecule type" value="Genomic_DNA"/>
</dbReference>
<comment type="caution">
    <text evidence="2">The sequence shown here is derived from an EMBL/GenBank/DDBJ whole genome shotgun (WGS) entry which is preliminary data.</text>
</comment>
<accession>A0A151ZEF0</accession>
<evidence type="ECO:0000313" key="2">
    <source>
        <dbReference type="EMBL" id="KYQ92307.1"/>
    </source>
</evidence>
<keyword evidence="1" id="KW-0732">Signal</keyword>
<dbReference type="Proteomes" id="UP000076078">
    <property type="component" value="Unassembled WGS sequence"/>
</dbReference>